<dbReference type="Pfam" id="PF14024">
    <property type="entry name" value="DUF4240"/>
    <property type="match status" value="1"/>
</dbReference>
<protein>
    <submittedName>
        <fullName evidence="2">DUF4240 domain-containing protein</fullName>
    </submittedName>
</protein>
<comment type="caution">
    <text evidence="2">The sequence shown here is derived from an EMBL/GenBank/DDBJ whole genome shotgun (WGS) entry which is preliminary data.</text>
</comment>
<evidence type="ECO:0000313" key="3">
    <source>
        <dbReference type="Proteomes" id="UP001231109"/>
    </source>
</evidence>
<dbReference type="RefSeq" id="WP_305977402.1">
    <property type="nucleotide sequence ID" value="NZ_JAPJDZ010000119.1"/>
</dbReference>
<organism evidence="2 3">
    <name type="scientific">Rheinheimera baltica</name>
    <dbReference type="NCBI Taxonomy" id="67576"/>
    <lineage>
        <taxon>Bacteria</taxon>
        <taxon>Pseudomonadati</taxon>
        <taxon>Pseudomonadota</taxon>
        <taxon>Gammaproteobacteria</taxon>
        <taxon>Chromatiales</taxon>
        <taxon>Chromatiaceae</taxon>
        <taxon>Rheinheimera</taxon>
    </lineage>
</organism>
<evidence type="ECO:0000259" key="1">
    <source>
        <dbReference type="Pfam" id="PF14024"/>
    </source>
</evidence>
<evidence type="ECO:0000313" key="2">
    <source>
        <dbReference type="EMBL" id="MDP5138254.1"/>
    </source>
</evidence>
<sequence>MQLEKFWHLIDVAIASEDKEFCLRNALNNLSKTELGEFIELQGTLETKANRWDIWGAAYLIYGDCSDDEFMDFKRELLFLGRNIYEEVIDSPDKLVNFDLKEDIRELGLGYVAQDLYEEKFLEPPSIDESVVCSEMGLRWDFDDYDECLKRLPNLTRHHWK</sequence>
<gene>
    <name evidence="2" type="ORF">ORJ04_20095</name>
</gene>
<keyword evidence="3" id="KW-1185">Reference proteome</keyword>
<accession>A0ABT9I4E7</accession>
<proteinExistence type="predicted"/>
<dbReference type="Proteomes" id="UP001231109">
    <property type="component" value="Unassembled WGS sequence"/>
</dbReference>
<reference evidence="2 3" key="1">
    <citation type="submission" date="2022-11" db="EMBL/GenBank/DDBJ databases">
        <title>Viruses from the air-sea interface of a natural surface slick.</title>
        <authorList>
            <person name="Rahlff J."/>
            <person name="Holmfeldt K."/>
        </authorList>
    </citation>
    <scope>NUCLEOTIDE SEQUENCE [LARGE SCALE GENOMIC DNA]</scope>
    <source>
        <strain evidence="2 3">SMS4</strain>
    </source>
</reference>
<feature type="domain" description="DUF4240" evidence="1">
    <location>
        <begin position="1"/>
        <end position="119"/>
    </location>
</feature>
<dbReference type="InterPro" id="IPR025334">
    <property type="entry name" value="DUF4240"/>
</dbReference>
<name>A0ABT9I4E7_9GAMM</name>
<dbReference type="EMBL" id="JAPJDZ010000119">
    <property type="protein sequence ID" value="MDP5138254.1"/>
    <property type="molecule type" value="Genomic_DNA"/>
</dbReference>